<evidence type="ECO:0000313" key="2">
    <source>
        <dbReference type="EMBL" id="KAK9948596.1"/>
    </source>
</evidence>
<protein>
    <submittedName>
        <fullName evidence="2">Uncharacterized protein</fullName>
    </submittedName>
</protein>
<reference evidence="2 3" key="1">
    <citation type="journal article" date="2023" name="G3 (Bethesda)">
        <title>A chromosome-length genome assembly and annotation of blackberry (Rubus argutus, cv. 'Hillquist').</title>
        <authorList>
            <person name="Bruna T."/>
            <person name="Aryal R."/>
            <person name="Dudchenko O."/>
            <person name="Sargent D.J."/>
            <person name="Mead D."/>
            <person name="Buti M."/>
            <person name="Cavallini A."/>
            <person name="Hytonen T."/>
            <person name="Andres J."/>
            <person name="Pham M."/>
            <person name="Weisz D."/>
            <person name="Mascagni F."/>
            <person name="Usai G."/>
            <person name="Natali L."/>
            <person name="Bassil N."/>
            <person name="Fernandez G.E."/>
            <person name="Lomsadze A."/>
            <person name="Armour M."/>
            <person name="Olukolu B."/>
            <person name="Poorten T."/>
            <person name="Britton C."/>
            <person name="Davik J."/>
            <person name="Ashrafi H."/>
            <person name="Aiden E.L."/>
            <person name="Borodovsky M."/>
            <person name="Worthington M."/>
        </authorList>
    </citation>
    <scope>NUCLEOTIDE SEQUENCE [LARGE SCALE GENOMIC DNA]</scope>
    <source>
        <strain evidence="2">PI 553951</strain>
    </source>
</reference>
<evidence type="ECO:0000313" key="3">
    <source>
        <dbReference type="Proteomes" id="UP001457282"/>
    </source>
</evidence>
<accession>A0AAW1YIY6</accession>
<dbReference type="EMBL" id="JBEDUW010000001">
    <property type="protein sequence ID" value="KAK9948596.1"/>
    <property type="molecule type" value="Genomic_DNA"/>
</dbReference>
<evidence type="ECO:0000256" key="1">
    <source>
        <dbReference type="SAM" id="MobiDB-lite"/>
    </source>
</evidence>
<gene>
    <name evidence="2" type="ORF">M0R45_004164</name>
</gene>
<name>A0AAW1YIY6_RUBAR</name>
<sequence>MRNKNQPDEPARKLAALSANNPETAGGEKLLERFWIANWRSTAKLVDDADHAFSDLVYSKAIEITLSLPTPPP</sequence>
<comment type="caution">
    <text evidence="2">The sequence shown here is derived from an EMBL/GenBank/DDBJ whole genome shotgun (WGS) entry which is preliminary data.</text>
</comment>
<feature type="compositionally biased region" description="Basic and acidic residues" evidence="1">
    <location>
        <begin position="1"/>
        <end position="12"/>
    </location>
</feature>
<dbReference type="Proteomes" id="UP001457282">
    <property type="component" value="Unassembled WGS sequence"/>
</dbReference>
<organism evidence="2 3">
    <name type="scientific">Rubus argutus</name>
    <name type="common">Southern blackberry</name>
    <dbReference type="NCBI Taxonomy" id="59490"/>
    <lineage>
        <taxon>Eukaryota</taxon>
        <taxon>Viridiplantae</taxon>
        <taxon>Streptophyta</taxon>
        <taxon>Embryophyta</taxon>
        <taxon>Tracheophyta</taxon>
        <taxon>Spermatophyta</taxon>
        <taxon>Magnoliopsida</taxon>
        <taxon>eudicotyledons</taxon>
        <taxon>Gunneridae</taxon>
        <taxon>Pentapetalae</taxon>
        <taxon>rosids</taxon>
        <taxon>fabids</taxon>
        <taxon>Rosales</taxon>
        <taxon>Rosaceae</taxon>
        <taxon>Rosoideae</taxon>
        <taxon>Rosoideae incertae sedis</taxon>
        <taxon>Rubus</taxon>
    </lineage>
</organism>
<feature type="region of interest" description="Disordered" evidence="1">
    <location>
        <begin position="1"/>
        <end position="22"/>
    </location>
</feature>
<keyword evidence="3" id="KW-1185">Reference proteome</keyword>
<dbReference type="AlphaFoldDB" id="A0AAW1YIY6"/>
<proteinExistence type="predicted"/>